<evidence type="ECO:0000313" key="2">
    <source>
        <dbReference type="EMBL" id="KIM97821.1"/>
    </source>
</evidence>
<accession>A0A0C3H5T7</accession>
<dbReference type="EMBL" id="KN832881">
    <property type="protein sequence ID" value="KIM97821.1"/>
    <property type="molecule type" value="Genomic_DNA"/>
</dbReference>
<sequence length="201" mass="22236">MPDATLIEHLLDTPRCYFILQPSNMEFSQARAGRGQSAAQKHSQKRRRATKDPPSDKQKADRRDSYCLDQSPNGILRAVLPRQRPPSGRYSGRSFSLLLPGPMAMGALPAAHIIQPGLPPSIVMLGLRHLITPDGPERKRARPVRRANSTLGPYVSEPEGSKPLSLPNSAISTIKKKSPCRRILGLTFYLREVQEEKGIPS</sequence>
<name>A0A0C3H5T7_OIDMZ</name>
<reference evidence="2 3" key="1">
    <citation type="submission" date="2014-04" db="EMBL/GenBank/DDBJ databases">
        <authorList>
            <consortium name="DOE Joint Genome Institute"/>
            <person name="Kuo A."/>
            <person name="Martino E."/>
            <person name="Perotto S."/>
            <person name="Kohler A."/>
            <person name="Nagy L.G."/>
            <person name="Floudas D."/>
            <person name="Copeland A."/>
            <person name="Barry K.W."/>
            <person name="Cichocki N."/>
            <person name="Veneault-Fourrey C."/>
            <person name="LaButti K."/>
            <person name="Lindquist E.A."/>
            <person name="Lipzen A."/>
            <person name="Lundell T."/>
            <person name="Morin E."/>
            <person name="Murat C."/>
            <person name="Sun H."/>
            <person name="Tunlid A."/>
            <person name="Henrissat B."/>
            <person name="Grigoriev I.V."/>
            <person name="Hibbett D.S."/>
            <person name="Martin F."/>
            <person name="Nordberg H.P."/>
            <person name="Cantor M.N."/>
            <person name="Hua S.X."/>
        </authorList>
    </citation>
    <scope>NUCLEOTIDE SEQUENCE [LARGE SCALE GENOMIC DNA]</scope>
    <source>
        <strain evidence="2 3">Zn</strain>
    </source>
</reference>
<dbReference type="Proteomes" id="UP000054321">
    <property type="component" value="Unassembled WGS sequence"/>
</dbReference>
<proteinExistence type="predicted"/>
<gene>
    <name evidence="2" type="ORF">OIDMADRAFT_31747</name>
</gene>
<reference evidence="3" key="2">
    <citation type="submission" date="2015-01" db="EMBL/GenBank/DDBJ databases">
        <title>Evolutionary Origins and Diversification of the Mycorrhizal Mutualists.</title>
        <authorList>
            <consortium name="DOE Joint Genome Institute"/>
            <consortium name="Mycorrhizal Genomics Consortium"/>
            <person name="Kohler A."/>
            <person name="Kuo A."/>
            <person name="Nagy L.G."/>
            <person name="Floudas D."/>
            <person name="Copeland A."/>
            <person name="Barry K.W."/>
            <person name="Cichocki N."/>
            <person name="Veneault-Fourrey C."/>
            <person name="LaButti K."/>
            <person name="Lindquist E.A."/>
            <person name="Lipzen A."/>
            <person name="Lundell T."/>
            <person name="Morin E."/>
            <person name="Murat C."/>
            <person name="Riley R."/>
            <person name="Ohm R."/>
            <person name="Sun H."/>
            <person name="Tunlid A."/>
            <person name="Henrissat B."/>
            <person name="Grigoriev I.V."/>
            <person name="Hibbett D.S."/>
            <person name="Martin F."/>
        </authorList>
    </citation>
    <scope>NUCLEOTIDE SEQUENCE [LARGE SCALE GENOMIC DNA]</scope>
    <source>
        <strain evidence="3">Zn</strain>
    </source>
</reference>
<protein>
    <submittedName>
        <fullName evidence="2">Uncharacterized protein</fullName>
    </submittedName>
</protein>
<dbReference type="InParanoid" id="A0A0C3H5T7"/>
<feature type="compositionally biased region" description="Basic and acidic residues" evidence="1">
    <location>
        <begin position="50"/>
        <end position="66"/>
    </location>
</feature>
<dbReference type="HOGENOM" id="CLU_1360789_0_0_1"/>
<keyword evidence="3" id="KW-1185">Reference proteome</keyword>
<dbReference type="AlphaFoldDB" id="A0A0C3H5T7"/>
<organism evidence="2 3">
    <name type="scientific">Oidiodendron maius (strain Zn)</name>
    <dbReference type="NCBI Taxonomy" id="913774"/>
    <lineage>
        <taxon>Eukaryota</taxon>
        <taxon>Fungi</taxon>
        <taxon>Dikarya</taxon>
        <taxon>Ascomycota</taxon>
        <taxon>Pezizomycotina</taxon>
        <taxon>Leotiomycetes</taxon>
        <taxon>Leotiomycetes incertae sedis</taxon>
        <taxon>Myxotrichaceae</taxon>
        <taxon>Oidiodendron</taxon>
    </lineage>
</organism>
<feature type="compositionally biased region" description="Low complexity" evidence="1">
    <location>
        <begin position="28"/>
        <end position="40"/>
    </location>
</feature>
<feature type="region of interest" description="Disordered" evidence="1">
    <location>
        <begin position="28"/>
        <end position="91"/>
    </location>
</feature>
<evidence type="ECO:0000313" key="3">
    <source>
        <dbReference type="Proteomes" id="UP000054321"/>
    </source>
</evidence>
<evidence type="ECO:0000256" key="1">
    <source>
        <dbReference type="SAM" id="MobiDB-lite"/>
    </source>
</evidence>